<dbReference type="SUPFAM" id="SSF46785">
    <property type="entry name" value="Winged helix' DNA-binding domain"/>
    <property type="match status" value="1"/>
</dbReference>
<dbReference type="InterPro" id="IPR036390">
    <property type="entry name" value="WH_DNA-bd_sf"/>
</dbReference>
<name>A0A1F4VG19_UNCKA</name>
<dbReference type="InterPro" id="IPR011991">
    <property type="entry name" value="ArsR-like_HTH"/>
</dbReference>
<feature type="domain" description="HTH arsR-type" evidence="4">
    <location>
        <begin position="1"/>
        <end position="90"/>
    </location>
</feature>
<evidence type="ECO:0000256" key="1">
    <source>
        <dbReference type="ARBA" id="ARBA00023015"/>
    </source>
</evidence>
<accession>A0A1F4VG19</accession>
<dbReference type="GO" id="GO:0003677">
    <property type="term" value="F:DNA binding"/>
    <property type="evidence" value="ECO:0007669"/>
    <property type="project" value="UniProtKB-KW"/>
</dbReference>
<keyword evidence="2" id="KW-0238">DNA-binding</keyword>
<evidence type="ECO:0000259" key="4">
    <source>
        <dbReference type="PROSITE" id="PS50987"/>
    </source>
</evidence>
<dbReference type="InterPro" id="IPR001845">
    <property type="entry name" value="HTH_ArsR_DNA-bd_dom"/>
</dbReference>
<dbReference type="PROSITE" id="PS50987">
    <property type="entry name" value="HTH_ARSR_2"/>
    <property type="match status" value="1"/>
</dbReference>
<keyword evidence="1" id="KW-0805">Transcription regulation</keyword>
<dbReference type="STRING" id="1802630.A3H26_03805"/>
<sequence>MVNPLNLSKAFSDKNRLKILNMLSKNDMKVGEVAGDLDVEENLASHHLRVLSALGFLKSSRKGREVFYKINRAKLISLVRDLSKNKLFKDIIEEGMGK</sequence>
<evidence type="ECO:0000256" key="3">
    <source>
        <dbReference type="ARBA" id="ARBA00023163"/>
    </source>
</evidence>
<dbReference type="InterPro" id="IPR036388">
    <property type="entry name" value="WH-like_DNA-bd_sf"/>
</dbReference>
<dbReference type="EMBL" id="MEVN01000043">
    <property type="protein sequence ID" value="OGC56236.1"/>
    <property type="molecule type" value="Genomic_DNA"/>
</dbReference>
<dbReference type="PRINTS" id="PR00778">
    <property type="entry name" value="HTHARSR"/>
</dbReference>
<dbReference type="NCBIfam" id="NF033788">
    <property type="entry name" value="HTH_metalloreg"/>
    <property type="match status" value="1"/>
</dbReference>
<dbReference type="SMART" id="SM00418">
    <property type="entry name" value="HTH_ARSR"/>
    <property type="match status" value="1"/>
</dbReference>
<evidence type="ECO:0000313" key="5">
    <source>
        <dbReference type="EMBL" id="OGC56236.1"/>
    </source>
</evidence>
<protein>
    <recommendedName>
        <fullName evidence="4">HTH arsR-type domain-containing protein</fullName>
    </recommendedName>
</protein>
<keyword evidence="3" id="KW-0804">Transcription</keyword>
<dbReference type="Proteomes" id="UP000177763">
    <property type="component" value="Unassembled WGS sequence"/>
</dbReference>
<dbReference type="AlphaFoldDB" id="A0A1F4VG19"/>
<gene>
    <name evidence="5" type="ORF">A3H26_03805</name>
</gene>
<reference evidence="5 6" key="1">
    <citation type="journal article" date="2016" name="Nat. Commun.">
        <title>Thousands of microbial genomes shed light on interconnected biogeochemical processes in an aquifer system.</title>
        <authorList>
            <person name="Anantharaman K."/>
            <person name="Brown C.T."/>
            <person name="Hug L.A."/>
            <person name="Sharon I."/>
            <person name="Castelle C.J."/>
            <person name="Probst A.J."/>
            <person name="Thomas B.C."/>
            <person name="Singh A."/>
            <person name="Wilkins M.J."/>
            <person name="Karaoz U."/>
            <person name="Brodie E.L."/>
            <person name="Williams K.H."/>
            <person name="Hubbard S.S."/>
            <person name="Banfield J.F."/>
        </authorList>
    </citation>
    <scope>NUCLEOTIDE SEQUENCE [LARGE SCALE GENOMIC DNA]</scope>
</reference>
<evidence type="ECO:0000313" key="6">
    <source>
        <dbReference type="Proteomes" id="UP000177763"/>
    </source>
</evidence>
<dbReference type="GO" id="GO:0003700">
    <property type="term" value="F:DNA-binding transcription factor activity"/>
    <property type="evidence" value="ECO:0007669"/>
    <property type="project" value="InterPro"/>
</dbReference>
<dbReference type="Gene3D" id="1.10.10.10">
    <property type="entry name" value="Winged helix-like DNA-binding domain superfamily/Winged helix DNA-binding domain"/>
    <property type="match status" value="1"/>
</dbReference>
<organism evidence="5 6">
    <name type="scientific">candidate division WWE3 bacterium RIFCSPLOWO2_12_FULL_36_10</name>
    <dbReference type="NCBI Taxonomy" id="1802630"/>
    <lineage>
        <taxon>Bacteria</taxon>
        <taxon>Katanobacteria</taxon>
    </lineage>
</organism>
<dbReference type="PANTHER" id="PTHR43132:SF2">
    <property type="entry name" value="ARSENICAL RESISTANCE OPERON REPRESSOR ARSR-RELATED"/>
    <property type="match status" value="1"/>
</dbReference>
<dbReference type="Pfam" id="PF01022">
    <property type="entry name" value="HTH_5"/>
    <property type="match status" value="1"/>
</dbReference>
<dbReference type="PANTHER" id="PTHR43132">
    <property type="entry name" value="ARSENICAL RESISTANCE OPERON REPRESSOR ARSR-RELATED"/>
    <property type="match status" value="1"/>
</dbReference>
<evidence type="ECO:0000256" key="2">
    <source>
        <dbReference type="ARBA" id="ARBA00023125"/>
    </source>
</evidence>
<dbReference type="InterPro" id="IPR051011">
    <property type="entry name" value="Metal_resp_trans_reg"/>
</dbReference>
<dbReference type="CDD" id="cd00090">
    <property type="entry name" value="HTH_ARSR"/>
    <property type="match status" value="1"/>
</dbReference>
<proteinExistence type="predicted"/>
<comment type="caution">
    <text evidence="5">The sequence shown here is derived from an EMBL/GenBank/DDBJ whole genome shotgun (WGS) entry which is preliminary data.</text>
</comment>